<gene>
    <name evidence="1" type="ORF">EV669_105129</name>
</gene>
<sequence>MARRPKIDSLPADLKTQLERLLLDKTHGGYMALSAWLKEQGFEISHAAVHRYDQRLQNVMSRIKASTEAARLIAQSAPDEADEHSAAVLRMVQSSLFEAMTRVTEAQDADPADQVKILSQAARAIAEASRASIGQKKWADEVKTKLDAIEREAGRAGRTLDAETLRAVREGLYGG</sequence>
<evidence type="ECO:0000313" key="2">
    <source>
        <dbReference type="Proteomes" id="UP000294801"/>
    </source>
</evidence>
<name>A0ABY2CW53_GULMO</name>
<organism evidence="1 2">
    <name type="scientific">Gulbenkiania mobilis</name>
    <dbReference type="NCBI Taxonomy" id="397457"/>
    <lineage>
        <taxon>Bacteria</taxon>
        <taxon>Pseudomonadati</taxon>
        <taxon>Pseudomonadota</taxon>
        <taxon>Betaproteobacteria</taxon>
        <taxon>Neisseriales</taxon>
        <taxon>Chromobacteriaceae</taxon>
        <taxon>Gulbenkiania</taxon>
    </lineage>
</organism>
<reference evidence="1 2" key="1">
    <citation type="submission" date="2019-03" db="EMBL/GenBank/DDBJ databases">
        <title>Genomic Encyclopedia of Type Strains, Phase IV (KMG-IV): sequencing the most valuable type-strain genomes for metagenomic binning, comparative biology and taxonomic classification.</title>
        <authorList>
            <person name="Goeker M."/>
        </authorList>
    </citation>
    <scope>NUCLEOTIDE SEQUENCE [LARGE SCALE GENOMIC DNA]</scope>
    <source>
        <strain evidence="1 2">DSM 18507</strain>
    </source>
</reference>
<dbReference type="Pfam" id="PF11985">
    <property type="entry name" value="Phage_Mu_Gp27"/>
    <property type="match status" value="1"/>
</dbReference>
<dbReference type="Proteomes" id="UP000294801">
    <property type="component" value="Unassembled WGS sequence"/>
</dbReference>
<keyword evidence="2" id="KW-1185">Reference proteome</keyword>
<evidence type="ECO:0000313" key="1">
    <source>
        <dbReference type="EMBL" id="TCW31428.1"/>
    </source>
</evidence>
<dbReference type="EMBL" id="SMDA01000005">
    <property type="protein sequence ID" value="TCW31428.1"/>
    <property type="molecule type" value="Genomic_DNA"/>
</dbReference>
<protein>
    <submittedName>
        <fullName evidence="1">Uncharacterized protein DUF3486</fullName>
    </submittedName>
</protein>
<dbReference type="InterPro" id="IPR021874">
    <property type="entry name" value="Phage_Mu_Gp27"/>
</dbReference>
<comment type="caution">
    <text evidence="1">The sequence shown here is derived from an EMBL/GenBank/DDBJ whole genome shotgun (WGS) entry which is preliminary data.</text>
</comment>
<accession>A0ABY2CW53</accession>
<dbReference type="RefSeq" id="WP_132098489.1">
    <property type="nucleotide sequence ID" value="NZ_SMDA01000005.1"/>
</dbReference>
<proteinExistence type="predicted"/>